<dbReference type="EMBL" id="HBIM01017995">
    <property type="protein sequence ID" value="CAE0416822.1"/>
    <property type="molecule type" value="Transcribed_RNA"/>
</dbReference>
<protein>
    <recommendedName>
        <fullName evidence="2">Phospholipid/glycerol acyltransferase domain-containing protein</fullName>
    </recommendedName>
</protein>
<dbReference type="InterPro" id="IPR002123">
    <property type="entry name" value="Plipid/glycerol_acylTrfase"/>
</dbReference>
<evidence type="ECO:0000256" key="1">
    <source>
        <dbReference type="SAM" id="Phobius"/>
    </source>
</evidence>
<dbReference type="SUPFAM" id="SSF69593">
    <property type="entry name" value="Glycerol-3-phosphate (1)-acyltransferase"/>
    <property type="match status" value="2"/>
</dbReference>
<feature type="transmembrane region" description="Helical" evidence="1">
    <location>
        <begin position="68"/>
        <end position="85"/>
    </location>
</feature>
<dbReference type="SMART" id="SM00563">
    <property type="entry name" value="PlsC"/>
    <property type="match status" value="1"/>
</dbReference>
<dbReference type="PANTHER" id="PTHR31605">
    <property type="entry name" value="GLYCEROL-3-PHOSPHATE O-ACYLTRANSFERASE 1"/>
    <property type="match status" value="1"/>
</dbReference>
<feature type="transmembrane region" description="Helical" evidence="1">
    <location>
        <begin position="530"/>
        <end position="552"/>
    </location>
</feature>
<name>A0A7S3PAI3_9STRA</name>
<keyword evidence="1" id="KW-1133">Transmembrane helix</keyword>
<dbReference type="GO" id="GO:0016287">
    <property type="term" value="F:glycerone-phosphate O-acyltransferase activity"/>
    <property type="evidence" value="ECO:0007669"/>
    <property type="project" value="TreeGrafter"/>
</dbReference>
<dbReference type="AlphaFoldDB" id="A0A7S3PAI3"/>
<organism evidence="3">
    <name type="scientific">Amphora coffeiformis</name>
    <dbReference type="NCBI Taxonomy" id="265554"/>
    <lineage>
        <taxon>Eukaryota</taxon>
        <taxon>Sar</taxon>
        <taxon>Stramenopiles</taxon>
        <taxon>Ochrophyta</taxon>
        <taxon>Bacillariophyta</taxon>
        <taxon>Bacillariophyceae</taxon>
        <taxon>Bacillariophycidae</taxon>
        <taxon>Thalassiophysales</taxon>
        <taxon>Catenulaceae</taxon>
        <taxon>Amphora</taxon>
    </lineage>
</organism>
<keyword evidence="1" id="KW-0472">Membrane</keyword>
<dbReference type="CDD" id="cd07992">
    <property type="entry name" value="LPLAT_AAK14816-like"/>
    <property type="match status" value="1"/>
</dbReference>
<proteinExistence type="predicted"/>
<accession>A0A7S3PAI3</accession>
<evidence type="ECO:0000259" key="2">
    <source>
        <dbReference type="SMART" id="SM00563"/>
    </source>
</evidence>
<feature type="transmembrane region" description="Helical" evidence="1">
    <location>
        <begin position="558"/>
        <end position="584"/>
    </location>
</feature>
<dbReference type="Pfam" id="PF01553">
    <property type="entry name" value="Acyltransferase"/>
    <property type="match status" value="2"/>
</dbReference>
<dbReference type="PANTHER" id="PTHR31605:SF0">
    <property type="entry name" value="GLYCEROL-3-PHOSPHATE O-ACYLTRANSFERASE 1"/>
    <property type="match status" value="1"/>
</dbReference>
<feature type="domain" description="Phospholipid/glycerol acyltransferase" evidence="2">
    <location>
        <begin position="102"/>
        <end position="311"/>
    </location>
</feature>
<dbReference type="InterPro" id="IPR052744">
    <property type="entry name" value="GPAT/DAPAT"/>
</dbReference>
<evidence type="ECO:0000313" key="3">
    <source>
        <dbReference type="EMBL" id="CAE0416822.1"/>
    </source>
</evidence>
<dbReference type="GO" id="GO:0008654">
    <property type="term" value="P:phospholipid biosynthetic process"/>
    <property type="evidence" value="ECO:0007669"/>
    <property type="project" value="TreeGrafter"/>
</dbReference>
<reference evidence="3" key="1">
    <citation type="submission" date="2021-01" db="EMBL/GenBank/DDBJ databases">
        <authorList>
            <person name="Corre E."/>
            <person name="Pelletier E."/>
            <person name="Niang G."/>
            <person name="Scheremetjew M."/>
            <person name="Finn R."/>
            <person name="Kale V."/>
            <person name="Holt S."/>
            <person name="Cochrane G."/>
            <person name="Meng A."/>
            <person name="Brown T."/>
            <person name="Cohen L."/>
        </authorList>
    </citation>
    <scope>NUCLEOTIDE SEQUENCE</scope>
    <source>
        <strain evidence="3">CCMP127</strain>
    </source>
</reference>
<feature type="transmembrane region" description="Helical" evidence="1">
    <location>
        <begin position="46"/>
        <end position="63"/>
    </location>
</feature>
<gene>
    <name evidence="3" type="ORF">ACOF00016_LOCUS13829</name>
</gene>
<feature type="transmembrane region" description="Helical" evidence="1">
    <location>
        <begin position="478"/>
        <end position="504"/>
    </location>
</feature>
<dbReference type="GO" id="GO:0004366">
    <property type="term" value="F:glycerol-3-phosphate O-acyltransferase activity"/>
    <property type="evidence" value="ECO:0007669"/>
    <property type="project" value="TreeGrafter"/>
</dbReference>
<keyword evidence="1" id="KW-0812">Transmembrane</keyword>
<sequence length="654" mass="73441">MAPNRFMTALDFTKTQLAVYYVVFLLSVDSLNPVKVLCHVVPGLQQWHLAMLSLLLMVYVFFAQFKQLLYFAVKIFFHSILSIFFREVEVVGSKNIPSHGPVIFTINHANQFVDAVMVLSTCKRNVSYLMAQASYNRPVIGHVAYALGVVPVKRAQDDAKKGTGKVHMTVETNGDTKTIAVKGVGTKFATEKLARGDKIRPPGTPTAFKVLSVESDTAMTLDASEAPEDYKVPADQPVDYDVLKKVETKVVFEKVLERLAAGGAVGIFPEGGSHDRTELLPLKVGIALIAYSALEKDAVNIPIVPVGLNYFRAHRWRGKAVVEYGKPTMINPTTLDDYRAGGEKRKAACNKLLENIESAMRSVIVSAPDYETLETIHTARRLYQKDKGPLDAGERQNLSRRFAEGYKRLLLMTNGNPPPEWLELQNRIVEYRKELKELGIRDYQVPAIVEEHLDDPIESVDTDKTLGFFNALYQIVHLFGLMALAAVPILFLNLPVGLLAGIYAERRRKKALANSKVKVKGYDVMLTEKIVFCIVMVPTLWIFYAILLIFFTDFDGPAIALIFFSFPVFAYMGIVVAEAGMVDLKYMRPYLMRLWPRTRHKLATLPERRKALQSDLRAFIKTIGPGLGELYFAEHLDWQRIMEASANAEPKKDK</sequence>